<evidence type="ECO:0000313" key="2">
    <source>
        <dbReference type="EMBL" id="WIM68539.1"/>
    </source>
</evidence>
<feature type="compositionally biased region" description="Basic and acidic residues" evidence="1">
    <location>
        <begin position="354"/>
        <end position="365"/>
    </location>
</feature>
<evidence type="ECO:0000313" key="3">
    <source>
        <dbReference type="Proteomes" id="UP001225598"/>
    </source>
</evidence>
<feature type="compositionally biased region" description="Low complexity" evidence="1">
    <location>
        <begin position="319"/>
        <end position="332"/>
    </location>
</feature>
<proteinExistence type="predicted"/>
<name>A0ABY8VK18_9CORY</name>
<keyword evidence="3" id="KW-1185">Reference proteome</keyword>
<sequence length="396" mass="42322">MDLPHYLIAPSALNYMRRIEVTNIVQAALFGHISPSKQEVLIPVTLLPDQPSGTWRVRSVVGVIGEIAPEIRQSYPDIARVTGSGFQPETIAGVRTDESDGQFHVDVFMPQPDLAVPRNNSPGGVPVLPPGGVYMVDAEHGEFPPHQLAELCPGQWLVGLTEVGGEIVASLNSRVLGTITTPGRDGIRNIVRTAVEQTGSRTVAARGYFVDGAVALDAMVPQNDCEQVFSLSVPDTRPAPSFHLVEYPDGTWAVTVEPSAAVDPTDITEPVEEARSVESPMTENEQDHAEESAAQPEPTVAETDTVGPDSFGPDSVGSPEPEQAATQEPAATDLPATSDSTPAHTVASGQDDSFDGRYLTEIEKVRARRARRATGQPRHAAPEEDDDFRPPPPTVG</sequence>
<evidence type="ECO:0008006" key="4">
    <source>
        <dbReference type="Google" id="ProtNLM"/>
    </source>
</evidence>
<organism evidence="2 3">
    <name type="scientific">Corynebacterium breve</name>
    <dbReference type="NCBI Taxonomy" id="3049799"/>
    <lineage>
        <taxon>Bacteria</taxon>
        <taxon>Bacillati</taxon>
        <taxon>Actinomycetota</taxon>
        <taxon>Actinomycetes</taxon>
        <taxon>Mycobacteriales</taxon>
        <taxon>Corynebacteriaceae</taxon>
        <taxon>Corynebacterium</taxon>
    </lineage>
</organism>
<feature type="region of interest" description="Disordered" evidence="1">
    <location>
        <begin position="258"/>
        <end position="396"/>
    </location>
</feature>
<evidence type="ECO:0000256" key="1">
    <source>
        <dbReference type="SAM" id="MobiDB-lite"/>
    </source>
</evidence>
<dbReference type="Proteomes" id="UP001225598">
    <property type="component" value="Chromosome"/>
</dbReference>
<reference evidence="2 3" key="1">
    <citation type="submission" date="2023-05" db="EMBL/GenBank/DDBJ databases">
        <title>Corynebacterium suedekumii sp. nov. and Corynebacterium breve sp. nov. isolated from raw cow's milk.</title>
        <authorList>
            <person name="Baer M.K."/>
            <person name="Mehl L."/>
            <person name="Hellmuth R."/>
            <person name="Marke G."/>
            <person name="Lipski A."/>
        </authorList>
    </citation>
    <scope>NUCLEOTIDE SEQUENCE [LARGE SCALE GENOMIC DNA]</scope>
    <source>
        <strain evidence="2 3">R4</strain>
    </source>
</reference>
<dbReference type="RefSeq" id="WP_284826135.1">
    <property type="nucleotide sequence ID" value="NZ_CP126969.1"/>
</dbReference>
<protein>
    <recommendedName>
        <fullName evidence="4">DUF3710 domain-containing protein</fullName>
    </recommendedName>
</protein>
<dbReference type="EMBL" id="CP126969">
    <property type="protein sequence ID" value="WIM68539.1"/>
    <property type="molecule type" value="Genomic_DNA"/>
</dbReference>
<feature type="compositionally biased region" description="Polar residues" evidence="1">
    <location>
        <begin position="335"/>
        <end position="351"/>
    </location>
</feature>
<accession>A0ABY8VK18</accession>
<gene>
    <name evidence="2" type="ORF">QP027_03855</name>
</gene>